<comment type="caution">
    <text evidence="2">The sequence shown here is derived from an EMBL/GenBank/DDBJ whole genome shotgun (WGS) entry which is preliminary data.</text>
</comment>
<name>A0A1G1ZXF1_9BACT</name>
<dbReference type="PANTHER" id="PTHR43245:SF23">
    <property type="entry name" value="NAD(P)-BINDING DOMAIN-CONTAINING PROTEIN"/>
    <property type="match status" value="1"/>
</dbReference>
<proteinExistence type="predicted"/>
<dbReference type="InterPro" id="IPR050177">
    <property type="entry name" value="Lipid_A_modif_metabolic_enz"/>
</dbReference>
<accession>A0A1G1ZXF1</accession>
<organism evidence="2 3">
    <name type="scientific">Candidatus Harrisonbacteria bacterium RIFOXYD1_FULL_40_9</name>
    <dbReference type="NCBI Taxonomy" id="1798412"/>
    <lineage>
        <taxon>Bacteria</taxon>
        <taxon>Candidatus Harrisoniibacteriota</taxon>
    </lineage>
</organism>
<dbReference type="AlphaFoldDB" id="A0A1G1ZXF1"/>
<dbReference type="PANTHER" id="PTHR43245">
    <property type="entry name" value="BIFUNCTIONAL POLYMYXIN RESISTANCE PROTEIN ARNA"/>
    <property type="match status" value="1"/>
</dbReference>
<dbReference type="Gene3D" id="3.40.50.720">
    <property type="entry name" value="NAD(P)-binding Rossmann-like Domain"/>
    <property type="match status" value="1"/>
</dbReference>
<protein>
    <recommendedName>
        <fullName evidence="1">NAD-dependent epimerase/dehydratase domain-containing protein</fullName>
    </recommendedName>
</protein>
<evidence type="ECO:0000313" key="3">
    <source>
        <dbReference type="Proteomes" id="UP000176611"/>
    </source>
</evidence>
<dbReference type="SUPFAM" id="SSF51735">
    <property type="entry name" value="NAD(P)-binding Rossmann-fold domains"/>
    <property type="match status" value="1"/>
</dbReference>
<dbReference type="Proteomes" id="UP000176611">
    <property type="component" value="Unassembled WGS sequence"/>
</dbReference>
<reference evidence="2 3" key="1">
    <citation type="journal article" date="2016" name="Nat. Commun.">
        <title>Thousands of microbial genomes shed light on interconnected biogeochemical processes in an aquifer system.</title>
        <authorList>
            <person name="Anantharaman K."/>
            <person name="Brown C.T."/>
            <person name="Hug L.A."/>
            <person name="Sharon I."/>
            <person name="Castelle C.J."/>
            <person name="Probst A.J."/>
            <person name="Thomas B.C."/>
            <person name="Singh A."/>
            <person name="Wilkins M.J."/>
            <person name="Karaoz U."/>
            <person name="Brodie E.L."/>
            <person name="Williams K.H."/>
            <person name="Hubbard S.S."/>
            <person name="Banfield J.F."/>
        </authorList>
    </citation>
    <scope>NUCLEOTIDE SEQUENCE [LARGE SCALE GENOMIC DNA]</scope>
</reference>
<evidence type="ECO:0000313" key="2">
    <source>
        <dbReference type="EMBL" id="OGY68450.1"/>
    </source>
</evidence>
<gene>
    <name evidence="2" type="ORF">A2586_00990</name>
</gene>
<feature type="domain" description="NAD-dependent epimerase/dehydratase" evidence="1">
    <location>
        <begin position="6"/>
        <end position="236"/>
    </location>
</feature>
<dbReference type="Pfam" id="PF01370">
    <property type="entry name" value="Epimerase"/>
    <property type="match status" value="1"/>
</dbReference>
<evidence type="ECO:0000259" key="1">
    <source>
        <dbReference type="Pfam" id="PF01370"/>
    </source>
</evidence>
<dbReference type="InterPro" id="IPR036291">
    <property type="entry name" value="NAD(P)-bd_dom_sf"/>
</dbReference>
<sequence>MKHQRILVTGGAGYIGSMLVPALLDQGHQVIVLDNFIYHQTSLLDCVCNENFQIVRGDARDKSLITDLVSKVDGVIPLAALVGDAACDLDPMRAEAVNHHAVSMLVALMDKSQWIIYPNTNSGYGKGQGTSMCDENSPMDPISLYGRTKVRAEVAVRRNCENHVVLRLATVFGISPRMRLDLLVNDFVYRAVNDGFVVLFEADFKRNYVHISDIVRAFLWVINSFETMKGGVYNVGLSKANLSKRELCEEIRKQVPRFVFFEDRVGRDLDQRNYIVSNAKIEKTGFKFFVSLSGGIRELIKGYQIIRRNQFSNV</sequence>
<dbReference type="EMBL" id="MHJO01000037">
    <property type="protein sequence ID" value="OGY68450.1"/>
    <property type="molecule type" value="Genomic_DNA"/>
</dbReference>
<dbReference type="CDD" id="cd08946">
    <property type="entry name" value="SDR_e"/>
    <property type="match status" value="1"/>
</dbReference>
<dbReference type="InterPro" id="IPR001509">
    <property type="entry name" value="Epimerase_deHydtase"/>
</dbReference>